<evidence type="ECO:0000313" key="1">
    <source>
        <dbReference type="EMBL" id="GMR60789.1"/>
    </source>
</evidence>
<feature type="non-terminal residue" evidence="1">
    <location>
        <position position="173"/>
    </location>
</feature>
<proteinExistence type="predicted"/>
<gene>
    <name evidence="1" type="ORF">PMAYCL1PPCAC_30984</name>
</gene>
<dbReference type="AlphaFoldDB" id="A0AAN5DFE1"/>
<accession>A0AAN5DFE1</accession>
<feature type="non-terminal residue" evidence="1">
    <location>
        <position position="1"/>
    </location>
</feature>
<name>A0AAN5DFE1_9BILA</name>
<evidence type="ECO:0000313" key="2">
    <source>
        <dbReference type="Proteomes" id="UP001328107"/>
    </source>
</evidence>
<organism evidence="1 2">
    <name type="scientific">Pristionchus mayeri</name>
    <dbReference type="NCBI Taxonomy" id="1317129"/>
    <lineage>
        <taxon>Eukaryota</taxon>
        <taxon>Metazoa</taxon>
        <taxon>Ecdysozoa</taxon>
        <taxon>Nematoda</taxon>
        <taxon>Chromadorea</taxon>
        <taxon>Rhabditida</taxon>
        <taxon>Rhabditina</taxon>
        <taxon>Diplogasteromorpha</taxon>
        <taxon>Diplogasteroidea</taxon>
        <taxon>Neodiplogasteridae</taxon>
        <taxon>Pristionchus</taxon>
    </lineage>
</organism>
<reference evidence="2" key="1">
    <citation type="submission" date="2022-10" db="EMBL/GenBank/DDBJ databases">
        <title>Genome assembly of Pristionchus species.</title>
        <authorList>
            <person name="Yoshida K."/>
            <person name="Sommer R.J."/>
        </authorList>
    </citation>
    <scope>NUCLEOTIDE SEQUENCE [LARGE SCALE GENOMIC DNA]</scope>
    <source>
        <strain evidence="2">RS5460</strain>
    </source>
</reference>
<comment type="caution">
    <text evidence="1">The sequence shown here is derived from an EMBL/GenBank/DDBJ whole genome shotgun (WGS) entry which is preliminary data.</text>
</comment>
<sequence length="173" mass="19200">VTANEISCPDNMKLTLSATPDKYSGEYADKATCILGRWTGKKFTNPPHYFVEKNGYYTCAVKGGGCIKPTYHPDCLDGSAKCNDNVEYKENDYLRCKGKKNFLIVGTDADNTFSLDEDEGLKCDVTTGKWYDENNRDLDFNPTLFQCARDAAGCDPPTYTDNVCKAGEDCDES</sequence>
<dbReference type="EMBL" id="BTRK01000006">
    <property type="protein sequence ID" value="GMR60789.1"/>
    <property type="molecule type" value="Genomic_DNA"/>
</dbReference>
<dbReference type="Proteomes" id="UP001328107">
    <property type="component" value="Unassembled WGS sequence"/>
</dbReference>
<protein>
    <submittedName>
        <fullName evidence="1">Uncharacterized protein</fullName>
    </submittedName>
</protein>
<keyword evidence="2" id="KW-1185">Reference proteome</keyword>